<comment type="similarity">
    <text evidence="6">Belongs to the PINc/VapC protein family.</text>
</comment>
<feature type="binding site" evidence="6">
    <location>
        <position position="5"/>
    </location>
    <ligand>
        <name>Mg(2+)</name>
        <dbReference type="ChEBI" id="CHEBI:18420"/>
    </ligand>
</feature>
<keyword evidence="3 6" id="KW-0479">Metal-binding</keyword>
<dbReference type="GO" id="GO:0016787">
    <property type="term" value="F:hydrolase activity"/>
    <property type="evidence" value="ECO:0007669"/>
    <property type="project" value="UniProtKB-KW"/>
</dbReference>
<evidence type="ECO:0000256" key="1">
    <source>
        <dbReference type="ARBA" id="ARBA00022649"/>
    </source>
</evidence>
<feature type="domain" description="PIN" evidence="7">
    <location>
        <begin position="2"/>
        <end position="124"/>
    </location>
</feature>
<keyword evidence="2 6" id="KW-0540">Nuclease</keyword>
<keyword evidence="6" id="KW-0800">Toxin</keyword>
<organism evidence="8 9">
    <name type="scientific">Nocardiopsis gilva YIM 90087</name>
    <dbReference type="NCBI Taxonomy" id="1235441"/>
    <lineage>
        <taxon>Bacteria</taxon>
        <taxon>Bacillati</taxon>
        <taxon>Actinomycetota</taxon>
        <taxon>Actinomycetes</taxon>
        <taxon>Streptosporangiales</taxon>
        <taxon>Nocardiopsidaceae</taxon>
        <taxon>Nocardiopsis</taxon>
    </lineage>
</organism>
<dbReference type="AlphaFoldDB" id="A0A223S782"/>
<comment type="function">
    <text evidence="6">Toxic component of a toxin-antitoxin (TA) system. An RNase.</text>
</comment>
<dbReference type="EC" id="3.1.-.-" evidence="6"/>
<dbReference type="HAMAP" id="MF_00265">
    <property type="entry name" value="VapC_Nob1"/>
    <property type="match status" value="1"/>
</dbReference>
<keyword evidence="9" id="KW-1185">Reference proteome</keyword>
<dbReference type="SUPFAM" id="SSF88723">
    <property type="entry name" value="PIN domain-like"/>
    <property type="match status" value="1"/>
</dbReference>
<evidence type="ECO:0000259" key="7">
    <source>
        <dbReference type="Pfam" id="PF01850"/>
    </source>
</evidence>
<dbReference type="InterPro" id="IPR044153">
    <property type="entry name" value="PIN_Pae0151-like"/>
</dbReference>
<keyword evidence="4 6" id="KW-0378">Hydrolase</keyword>
<dbReference type="OrthoDB" id="4377304at2"/>
<keyword evidence="5 6" id="KW-0460">Magnesium</keyword>
<accession>A0A223S782</accession>
<dbReference type="EMBL" id="CP022753">
    <property type="protein sequence ID" value="ASU83977.1"/>
    <property type="molecule type" value="Genomic_DNA"/>
</dbReference>
<keyword evidence="1 6" id="KW-1277">Toxin-antitoxin system</keyword>
<dbReference type="KEGG" id="ngv:CDO52_15355"/>
<evidence type="ECO:0000256" key="6">
    <source>
        <dbReference type="HAMAP-Rule" id="MF_00265"/>
    </source>
</evidence>
<evidence type="ECO:0000256" key="5">
    <source>
        <dbReference type="ARBA" id="ARBA00022842"/>
    </source>
</evidence>
<sequence length="139" mass="15187">MIVIDCSVLVFFFTDVGTAGEQARERVAREDIIAAPGLIDYEIVSAMVGLARGRRGGAPKITRTQLQRAFEGFRAMPIDRYPTLDLWQRVRDLSTNLSAYDAQYVALAEALGTPLITSDARIEKSGVARCPIEVLPTGS</sequence>
<evidence type="ECO:0000313" key="9">
    <source>
        <dbReference type="Proteomes" id="UP000215005"/>
    </source>
</evidence>
<feature type="binding site" evidence="6">
    <location>
        <position position="101"/>
    </location>
    <ligand>
        <name>Mg(2+)</name>
        <dbReference type="ChEBI" id="CHEBI:18420"/>
    </ligand>
</feature>
<dbReference type="GO" id="GO:0004540">
    <property type="term" value="F:RNA nuclease activity"/>
    <property type="evidence" value="ECO:0007669"/>
    <property type="project" value="InterPro"/>
</dbReference>
<dbReference type="Gene3D" id="3.40.50.1010">
    <property type="entry name" value="5'-nuclease"/>
    <property type="match status" value="1"/>
</dbReference>
<dbReference type="CDD" id="cd09873">
    <property type="entry name" value="PIN_Pae0151-like"/>
    <property type="match status" value="1"/>
</dbReference>
<dbReference type="Pfam" id="PF01850">
    <property type="entry name" value="PIN"/>
    <property type="match status" value="1"/>
</dbReference>
<dbReference type="PANTHER" id="PTHR35901:SF1">
    <property type="entry name" value="EXONUCLEASE VAPC9"/>
    <property type="match status" value="1"/>
</dbReference>
<dbReference type="Proteomes" id="UP000215005">
    <property type="component" value="Chromosome"/>
</dbReference>
<dbReference type="InterPro" id="IPR002716">
    <property type="entry name" value="PIN_dom"/>
</dbReference>
<dbReference type="GO" id="GO:0090729">
    <property type="term" value="F:toxin activity"/>
    <property type="evidence" value="ECO:0007669"/>
    <property type="project" value="UniProtKB-KW"/>
</dbReference>
<evidence type="ECO:0000256" key="2">
    <source>
        <dbReference type="ARBA" id="ARBA00022722"/>
    </source>
</evidence>
<dbReference type="GO" id="GO:0000287">
    <property type="term" value="F:magnesium ion binding"/>
    <property type="evidence" value="ECO:0007669"/>
    <property type="project" value="UniProtKB-UniRule"/>
</dbReference>
<evidence type="ECO:0000256" key="3">
    <source>
        <dbReference type="ARBA" id="ARBA00022723"/>
    </source>
</evidence>
<evidence type="ECO:0000313" key="8">
    <source>
        <dbReference type="EMBL" id="ASU83977.1"/>
    </source>
</evidence>
<comment type="cofactor">
    <cofactor evidence="6">
        <name>Mg(2+)</name>
        <dbReference type="ChEBI" id="CHEBI:18420"/>
    </cofactor>
</comment>
<dbReference type="RefSeq" id="WP_083919893.1">
    <property type="nucleotide sequence ID" value="NZ_ANBG01000222.1"/>
</dbReference>
<gene>
    <name evidence="6" type="primary">vapC</name>
    <name evidence="8" type="ORF">CDO52_15355</name>
</gene>
<reference evidence="8 9" key="1">
    <citation type="submission" date="2017-08" db="EMBL/GenBank/DDBJ databases">
        <title>The complete genome sequence of Nocardiopsis gilva YIM 90087.</title>
        <authorList>
            <person name="Yin M."/>
            <person name="Tang S."/>
        </authorList>
    </citation>
    <scope>NUCLEOTIDE SEQUENCE [LARGE SCALE GENOMIC DNA]</scope>
    <source>
        <strain evidence="8 9">YIM 90087</strain>
    </source>
</reference>
<proteinExistence type="inferred from homology"/>
<name>A0A223S782_9ACTN</name>
<evidence type="ECO:0000256" key="4">
    <source>
        <dbReference type="ARBA" id="ARBA00022801"/>
    </source>
</evidence>
<dbReference type="InterPro" id="IPR022907">
    <property type="entry name" value="VapC_family"/>
</dbReference>
<dbReference type="InterPro" id="IPR029060">
    <property type="entry name" value="PIN-like_dom_sf"/>
</dbReference>
<dbReference type="PANTHER" id="PTHR35901">
    <property type="entry name" value="RIBONUCLEASE VAPC3"/>
    <property type="match status" value="1"/>
</dbReference>
<dbReference type="InterPro" id="IPR051619">
    <property type="entry name" value="TypeII_TA_RNase_PINc/VapC"/>
</dbReference>
<protein>
    <recommendedName>
        <fullName evidence="6">Ribonuclease VapC</fullName>
        <shortName evidence="6">RNase VapC</shortName>
        <ecNumber evidence="6">3.1.-.-</ecNumber>
    </recommendedName>
    <alternativeName>
        <fullName evidence="6">Toxin VapC</fullName>
    </alternativeName>
</protein>